<feature type="non-terminal residue" evidence="2">
    <location>
        <position position="36"/>
    </location>
</feature>
<dbReference type="Pfam" id="PF00376">
    <property type="entry name" value="MerR"/>
    <property type="match status" value="1"/>
</dbReference>
<sequence>MRIGAFAEKYNMNVSAVRYYVERGLLTPQRRNNPVS</sequence>
<dbReference type="GO" id="GO:0003677">
    <property type="term" value="F:DNA binding"/>
    <property type="evidence" value="ECO:0007669"/>
    <property type="project" value="InterPro"/>
</dbReference>
<dbReference type="InterPro" id="IPR009061">
    <property type="entry name" value="DNA-bd_dom_put_sf"/>
</dbReference>
<proteinExistence type="predicted"/>
<feature type="domain" description="HTH merR-type" evidence="1">
    <location>
        <begin position="1"/>
        <end position="30"/>
    </location>
</feature>
<accession>A0A923NEJ8</accession>
<dbReference type="PROSITE" id="PS50937">
    <property type="entry name" value="HTH_MERR_2"/>
    <property type="match status" value="1"/>
</dbReference>
<protein>
    <submittedName>
        <fullName evidence="2">MerR family transcriptional regulator</fullName>
    </submittedName>
</protein>
<evidence type="ECO:0000259" key="1">
    <source>
        <dbReference type="PROSITE" id="PS50937"/>
    </source>
</evidence>
<evidence type="ECO:0000313" key="2">
    <source>
        <dbReference type="EMBL" id="MBC5999656.1"/>
    </source>
</evidence>
<keyword evidence="3" id="KW-1185">Reference proteome</keyword>
<dbReference type="AlphaFoldDB" id="A0A923NEJ8"/>
<reference evidence="2" key="1">
    <citation type="submission" date="2020-08" db="EMBL/GenBank/DDBJ databases">
        <authorList>
            <person name="Liu C."/>
            <person name="Sun Q."/>
        </authorList>
    </citation>
    <scope>NUCLEOTIDE SEQUENCE</scope>
    <source>
        <strain evidence="2">BX16</strain>
    </source>
</reference>
<dbReference type="InterPro" id="IPR000551">
    <property type="entry name" value="MerR-type_HTH_dom"/>
</dbReference>
<organism evidence="2 3">
    <name type="scientific">Lentihominibacter faecis</name>
    <dbReference type="NCBI Taxonomy" id="2764712"/>
    <lineage>
        <taxon>Bacteria</taxon>
        <taxon>Bacillati</taxon>
        <taxon>Bacillota</taxon>
        <taxon>Clostridia</taxon>
        <taxon>Peptostreptococcales</taxon>
        <taxon>Anaerovoracaceae</taxon>
        <taxon>Lentihominibacter</taxon>
    </lineage>
</organism>
<dbReference type="Proteomes" id="UP000644115">
    <property type="component" value="Unassembled WGS sequence"/>
</dbReference>
<dbReference type="Gene3D" id="1.10.1660.10">
    <property type="match status" value="1"/>
</dbReference>
<evidence type="ECO:0000313" key="3">
    <source>
        <dbReference type="Proteomes" id="UP000644115"/>
    </source>
</evidence>
<dbReference type="RefSeq" id="WP_417493424.1">
    <property type="nucleotide sequence ID" value="NZ_JACRWC010000083.1"/>
</dbReference>
<dbReference type="SUPFAM" id="SSF46955">
    <property type="entry name" value="Putative DNA-binding domain"/>
    <property type="match status" value="1"/>
</dbReference>
<dbReference type="GO" id="GO:0006355">
    <property type="term" value="P:regulation of DNA-templated transcription"/>
    <property type="evidence" value="ECO:0007669"/>
    <property type="project" value="InterPro"/>
</dbReference>
<gene>
    <name evidence="2" type="ORF">H8876_06550</name>
</gene>
<comment type="caution">
    <text evidence="2">The sequence shown here is derived from an EMBL/GenBank/DDBJ whole genome shotgun (WGS) entry which is preliminary data.</text>
</comment>
<dbReference type="CDD" id="cd00592">
    <property type="entry name" value="HTH_MerR-like"/>
    <property type="match status" value="1"/>
</dbReference>
<name>A0A923NEJ8_9FIRM</name>
<dbReference type="EMBL" id="JACRWC010000083">
    <property type="protein sequence ID" value="MBC5999656.1"/>
    <property type="molecule type" value="Genomic_DNA"/>
</dbReference>